<dbReference type="AlphaFoldDB" id="A0AAE0W1U4"/>
<keyword evidence="2" id="KW-1185">Reference proteome</keyword>
<evidence type="ECO:0000313" key="2">
    <source>
        <dbReference type="Proteomes" id="UP001195483"/>
    </source>
</evidence>
<gene>
    <name evidence="1" type="ORF">CHS0354_003676</name>
</gene>
<name>A0AAE0W1U4_9BIVA</name>
<comment type="caution">
    <text evidence="1">The sequence shown here is derived from an EMBL/GenBank/DDBJ whole genome shotgun (WGS) entry which is preliminary data.</text>
</comment>
<reference evidence="1" key="2">
    <citation type="journal article" date="2021" name="Genome Biol. Evol.">
        <title>Developing a high-quality reference genome for a parasitic bivalve with doubly uniparental inheritance (Bivalvia: Unionida).</title>
        <authorList>
            <person name="Smith C.H."/>
        </authorList>
    </citation>
    <scope>NUCLEOTIDE SEQUENCE</scope>
    <source>
        <strain evidence="1">CHS0354</strain>
        <tissue evidence="1">Mantle</tissue>
    </source>
</reference>
<evidence type="ECO:0000313" key="1">
    <source>
        <dbReference type="EMBL" id="KAK3597180.1"/>
    </source>
</evidence>
<accession>A0AAE0W1U4</accession>
<dbReference type="EMBL" id="JAEAOA010000290">
    <property type="protein sequence ID" value="KAK3597180.1"/>
    <property type="molecule type" value="Genomic_DNA"/>
</dbReference>
<reference evidence="1" key="3">
    <citation type="submission" date="2023-05" db="EMBL/GenBank/DDBJ databases">
        <authorList>
            <person name="Smith C.H."/>
        </authorList>
    </citation>
    <scope>NUCLEOTIDE SEQUENCE</scope>
    <source>
        <strain evidence="1">CHS0354</strain>
        <tissue evidence="1">Mantle</tissue>
    </source>
</reference>
<dbReference type="Proteomes" id="UP001195483">
    <property type="component" value="Unassembled WGS sequence"/>
</dbReference>
<sequence>MNMSWPDGLHVSPRHIKVSTYLYAISRSPRIPTPYQGLHLSLRHIKVSTYPYAISRSPRIPTPYQGLHVSLSHIKVPTYPYAISRSPRIPTPYQVQSHDQLVTKHLLKLTVVRVNFSIPLEMEIV</sequence>
<proteinExistence type="predicted"/>
<protein>
    <submittedName>
        <fullName evidence="1">Uncharacterized protein</fullName>
    </submittedName>
</protein>
<organism evidence="1 2">
    <name type="scientific">Potamilus streckersoni</name>
    <dbReference type="NCBI Taxonomy" id="2493646"/>
    <lineage>
        <taxon>Eukaryota</taxon>
        <taxon>Metazoa</taxon>
        <taxon>Spiralia</taxon>
        <taxon>Lophotrochozoa</taxon>
        <taxon>Mollusca</taxon>
        <taxon>Bivalvia</taxon>
        <taxon>Autobranchia</taxon>
        <taxon>Heteroconchia</taxon>
        <taxon>Palaeoheterodonta</taxon>
        <taxon>Unionida</taxon>
        <taxon>Unionoidea</taxon>
        <taxon>Unionidae</taxon>
        <taxon>Ambleminae</taxon>
        <taxon>Lampsilini</taxon>
        <taxon>Potamilus</taxon>
    </lineage>
</organism>
<reference evidence="1" key="1">
    <citation type="journal article" date="2021" name="Genome Biol. Evol.">
        <title>A High-Quality Reference Genome for a Parasitic Bivalve with Doubly Uniparental Inheritance (Bivalvia: Unionida).</title>
        <authorList>
            <person name="Smith C.H."/>
        </authorList>
    </citation>
    <scope>NUCLEOTIDE SEQUENCE</scope>
    <source>
        <strain evidence="1">CHS0354</strain>
    </source>
</reference>